<dbReference type="AlphaFoldDB" id="X1FB82"/>
<dbReference type="PANTHER" id="PTHR33279:SF6">
    <property type="entry name" value="SULFUR CARRIER PROTEIN YEDF-RELATED"/>
    <property type="match status" value="1"/>
</dbReference>
<dbReference type="PANTHER" id="PTHR33279">
    <property type="entry name" value="SULFUR CARRIER PROTEIN YEDF-RELATED"/>
    <property type="match status" value="1"/>
</dbReference>
<evidence type="ECO:0000256" key="1">
    <source>
        <dbReference type="ARBA" id="ARBA00008984"/>
    </source>
</evidence>
<dbReference type="Gene3D" id="3.30.110.40">
    <property type="entry name" value="TusA-like domain"/>
    <property type="match status" value="1"/>
</dbReference>
<dbReference type="InterPro" id="IPR036868">
    <property type="entry name" value="TusA-like_sf"/>
</dbReference>
<name>X1FB82_9ZZZZ</name>
<comment type="caution">
    <text evidence="3">The sequence shown here is derived from an EMBL/GenBank/DDBJ whole genome shotgun (WGS) entry which is preliminary data.</text>
</comment>
<evidence type="ECO:0000313" key="3">
    <source>
        <dbReference type="EMBL" id="GAH29815.1"/>
    </source>
</evidence>
<dbReference type="SUPFAM" id="SSF64307">
    <property type="entry name" value="SirA-like"/>
    <property type="match status" value="1"/>
</dbReference>
<sequence>MSNNYKLKLDGLVCPLPVARTKKKLNEMQSGEILEVSGDFGESGENIKRYVETHGDTVLEFKIEGEDYYIKIEKT</sequence>
<dbReference type="CDD" id="cd00291">
    <property type="entry name" value="SirA_YedF_YeeD"/>
    <property type="match status" value="1"/>
</dbReference>
<comment type="similarity">
    <text evidence="1">Belongs to the sulfur carrier protein TusA family.</text>
</comment>
<gene>
    <name evidence="3" type="ORF">S03H2_03207</name>
</gene>
<dbReference type="Pfam" id="PF01206">
    <property type="entry name" value="TusA"/>
    <property type="match status" value="1"/>
</dbReference>
<evidence type="ECO:0000259" key="2">
    <source>
        <dbReference type="Pfam" id="PF01206"/>
    </source>
</evidence>
<reference evidence="3" key="1">
    <citation type="journal article" date="2014" name="Front. Microbiol.">
        <title>High frequency of phylogenetically diverse reductive dehalogenase-homologous genes in deep subseafloor sedimentary metagenomes.</title>
        <authorList>
            <person name="Kawai M."/>
            <person name="Futagami T."/>
            <person name="Toyoda A."/>
            <person name="Takaki Y."/>
            <person name="Nishi S."/>
            <person name="Hori S."/>
            <person name="Arai W."/>
            <person name="Tsubouchi T."/>
            <person name="Morono Y."/>
            <person name="Uchiyama I."/>
            <person name="Ito T."/>
            <person name="Fujiyama A."/>
            <person name="Inagaki F."/>
            <person name="Takami H."/>
        </authorList>
    </citation>
    <scope>NUCLEOTIDE SEQUENCE</scope>
    <source>
        <strain evidence="3">Expedition CK06-06</strain>
    </source>
</reference>
<dbReference type="InterPro" id="IPR001455">
    <property type="entry name" value="TusA-like"/>
</dbReference>
<protein>
    <recommendedName>
        <fullName evidence="2">UPF0033 domain-containing protein</fullName>
    </recommendedName>
</protein>
<dbReference type="EMBL" id="BARU01001161">
    <property type="protein sequence ID" value="GAH29815.1"/>
    <property type="molecule type" value="Genomic_DNA"/>
</dbReference>
<feature type="domain" description="UPF0033" evidence="2">
    <location>
        <begin position="6"/>
        <end position="74"/>
    </location>
</feature>
<accession>X1FB82</accession>
<proteinExistence type="inferred from homology"/>
<organism evidence="3">
    <name type="scientific">marine sediment metagenome</name>
    <dbReference type="NCBI Taxonomy" id="412755"/>
    <lineage>
        <taxon>unclassified sequences</taxon>
        <taxon>metagenomes</taxon>
        <taxon>ecological metagenomes</taxon>
    </lineage>
</organism>